<feature type="coiled-coil region" evidence="1">
    <location>
        <begin position="25"/>
        <end position="59"/>
    </location>
</feature>
<reference evidence="2 3" key="1">
    <citation type="journal article" date="2018" name="Evol. Lett.">
        <title>Horizontal gene cluster transfer increased hallucinogenic mushroom diversity.</title>
        <authorList>
            <person name="Reynolds H.T."/>
            <person name="Vijayakumar V."/>
            <person name="Gluck-Thaler E."/>
            <person name="Korotkin H.B."/>
            <person name="Matheny P.B."/>
            <person name="Slot J.C."/>
        </authorList>
    </citation>
    <scope>NUCLEOTIDE SEQUENCE [LARGE SCALE GENOMIC DNA]</scope>
    <source>
        <strain evidence="2 3">2629</strain>
    </source>
</reference>
<gene>
    <name evidence="2" type="ORF">CVT24_011762</name>
</gene>
<evidence type="ECO:0000313" key="3">
    <source>
        <dbReference type="Proteomes" id="UP000284842"/>
    </source>
</evidence>
<protein>
    <recommendedName>
        <fullName evidence="4">F-box domain-containing protein</fullName>
    </recommendedName>
</protein>
<proteinExistence type="predicted"/>
<evidence type="ECO:0000313" key="2">
    <source>
        <dbReference type="EMBL" id="PPR04606.1"/>
    </source>
</evidence>
<keyword evidence="1" id="KW-0175">Coiled coil</keyword>
<comment type="caution">
    <text evidence="2">The sequence shown here is derived from an EMBL/GenBank/DDBJ whole genome shotgun (WGS) entry which is preliminary data.</text>
</comment>
<dbReference type="Proteomes" id="UP000284842">
    <property type="component" value="Unassembled WGS sequence"/>
</dbReference>
<accession>A0A409YNP7</accession>
<dbReference type="InParanoid" id="A0A409YNP7"/>
<dbReference type="EMBL" id="NHTK01000914">
    <property type="protein sequence ID" value="PPR04606.1"/>
    <property type="molecule type" value="Genomic_DNA"/>
</dbReference>
<keyword evidence="3" id="KW-1185">Reference proteome</keyword>
<evidence type="ECO:0008006" key="4">
    <source>
        <dbReference type="Google" id="ProtNLM"/>
    </source>
</evidence>
<name>A0A409YNP7_9AGAR</name>
<dbReference type="OrthoDB" id="3221235at2759"/>
<organism evidence="2 3">
    <name type="scientific">Panaeolus cyanescens</name>
    <dbReference type="NCBI Taxonomy" id="181874"/>
    <lineage>
        <taxon>Eukaryota</taxon>
        <taxon>Fungi</taxon>
        <taxon>Dikarya</taxon>
        <taxon>Basidiomycota</taxon>
        <taxon>Agaricomycotina</taxon>
        <taxon>Agaricomycetes</taxon>
        <taxon>Agaricomycetidae</taxon>
        <taxon>Agaricales</taxon>
        <taxon>Agaricineae</taxon>
        <taxon>Galeropsidaceae</taxon>
        <taxon>Panaeolus</taxon>
    </lineage>
</organism>
<evidence type="ECO:0000256" key="1">
    <source>
        <dbReference type="SAM" id="Coils"/>
    </source>
</evidence>
<dbReference type="AlphaFoldDB" id="A0A409YNP7"/>
<sequence length="626" mass="70878">MENISIHTKFEEYLLDNELPPSDILLELSQSRSGALSELANLERDIRIAELNMATMKERHIAIKKQLSTYDPIVAPVRRLSEDVLEAIFLHCLPVTRNGRPFVSEAPLLLTMVCKKWRIIAYRLLRLWTTLHIPIPILYSTLWRKCRFIQHPNVNKWKAYRSRTHAVQLVELEKWLLRSGTLPLSISLSSSQFMATADDFARSLAATETEFEPLAKSTFSVIAKFANRITKLDLAMPPSLLQWFDKATAGQLLILKCARISSLGQVSRSVYKDLSFTSGASIRELSVHYRKNILDLGLRNMIDKSLYCPLTSLSLHVLFCVSEARTILLACHDLQKFSIKLSNETLHTRRHPPTQGKEVPHILLPSLHTLCLQGRLKCIEALCQSLDTPLLNRFMLYTISPKVLVEIDHERYAHEVEDPYPPENIKALYTFLGRCSNLNHLTIDPSHLLASEIQAIFHNTLNVEHLVIENYLANVPGSYPEPVGTYGKTSLYTGTISDFVYNLHPLLKQERVSKETATSTSTYQDPVNFHLTKNHKTASLRRLDIRLLMKSSVDIEEEVTQYAKLIGLSVGVNFTLGVSTHPCVEEAMNAPPIYAESVGRAHKLAGKCLEDGLILDTDTTWPVQEI</sequence>